<feature type="transmembrane region" description="Helical" evidence="1">
    <location>
        <begin position="108"/>
        <end position="126"/>
    </location>
</feature>
<reference evidence="3" key="1">
    <citation type="submission" date="2022-08" db="UniProtKB">
        <authorList>
            <consortium name="EnsemblMetazoa"/>
        </authorList>
    </citation>
    <scope>IDENTIFICATION</scope>
    <source>
        <strain evidence="3">05x7-T-G4-1.051#20</strain>
    </source>
</reference>
<evidence type="ECO:0000256" key="1">
    <source>
        <dbReference type="SAM" id="Phobius"/>
    </source>
</evidence>
<feature type="chain" id="PRO_5036469951" description="TNFR-Cys domain-containing protein" evidence="2">
    <location>
        <begin position="19"/>
        <end position="145"/>
    </location>
</feature>
<sequence>MSLSYLLIIVDCPVGYFGVNCSDKCTPPSYGVHCSQVCECSPCDHAFGCILNTESQETEPTTAVKHKSSLKLHIVKDITNQKTQDETTTYIPNGRMEVTPTQIPKKDITPVIIIFIGSFICLVLVFELRREIKLYMEVISETSCA</sequence>
<keyword evidence="2" id="KW-0732">Signal</keyword>
<keyword evidence="1" id="KW-0472">Membrane</keyword>
<evidence type="ECO:0008006" key="5">
    <source>
        <dbReference type="Google" id="ProtNLM"/>
    </source>
</evidence>
<accession>A0A8W8LTU3</accession>
<evidence type="ECO:0000313" key="4">
    <source>
        <dbReference type="Proteomes" id="UP000005408"/>
    </source>
</evidence>
<dbReference type="EnsemblMetazoa" id="G30008.1">
    <property type="protein sequence ID" value="G30008.1:cds"/>
    <property type="gene ID" value="G30008"/>
</dbReference>
<organism evidence="3 4">
    <name type="scientific">Magallana gigas</name>
    <name type="common">Pacific oyster</name>
    <name type="synonym">Crassostrea gigas</name>
    <dbReference type="NCBI Taxonomy" id="29159"/>
    <lineage>
        <taxon>Eukaryota</taxon>
        <taxon>Metazoa</taxon>
        <taxon>Spiralia</taxon>
        <taxon>Lophotrochozoa</taxon>
        <taxon>Mollusca</taxon>
        <taxon>Bivalvia</taxon>
        <taxon>Autobranchia</taxon>
        <taxon>Pteriomorphia</taxon>
        <taxon>Ostreida</taxon>
        <taxon>Ostreoidea</taxon>
        <taxon>Ostreidae</taxon>
        <taxon>Magallana</taxon>
    </lineage>
</organism>
<keyword evidence="1" id="KW-0812">Transmembrane</keyword>
<keyword evidence="4" id="KW-1185">Reference proteome</keyword>
<protein>
    <recommendedName>
        <fullName evidence="5">TNFR-Cys domain-containing protein</fullName>
    </recommendedName>
</protein>
<dbReference type="Proteomes" id="UP000005408">
    <property type="component" value="Unassembled WGS sequence"/>
</dbReference>
<name>A0A8W8LTU3_MAGGI</name>
<keyword evidence="1" id="KW-1133">Transmembrane helix</keyword>
<feature type="signal peptide" evidence="2">
    <location>
        <begin position="1"/>
        <end position="18"/>
    </location>
</feature>
<dbReference type="AlphaFoldDB" id="A0A8W8LTU3"/>
<proteinExistence type="predicted"/>
<dbReference type="Gene3D" id="2.170.300.10">
    <property type="entry name" value="Tie2 ligand-binding domain superfamily"/>
    <property type="match status" value="1"/>
</dbReference>
<evidence type="ECO:0000256" key="2">
    <source>
        <dbReference type="SAM" id="SignalP"/>
    </source>
</evidence>
<evidence type="ECO:0000313" key="3">
    <source>
        <dbReference type="EnsemblMetazoa" id="G30008.1:cds"/>
    </source>
</evidence>